<feature type="transmembrane region" description="Helical" evidence="1">
    <location>
        <begin position="9"/>
        <end position="27"/>
    </location>
</feature>
<keyword evidence="1" id="KW-0472">Membrane</keyword>
<evidence type="ECO:0000313" key="2">
    <source>
        <dbReference type="EMBL" id="AKH47802.1"/>
    </source>
</evidence>
<reference evidence="2" key="2">
    <citation type="submission" date="2015-03" db="EMBL/GenBank/DDBJ databases">
        <authorList>
            <person name="Chow C.-E.T."/>
            <person name="Winget D.M."/>
            <person name="White R.A.III."/>
            <person name="Hallam S.J."/>
            <person name="Suttle C.A."/>
        </authorList>
    </citation>
    <scope>NUCLEOTIDE SEQUENCE</scope>
    <source>
        <strain evidence="2">Oxic1_3</strain>
    </source>
</reference>
<reference evidence="2" key="1">
    <citation type="journal article" date="2015" name="Front. Microbiol.">
        <title>Combining genomic sequencing methods to explore viral diversity and reveal potential virus-host interactions.</title>
        <authorList>
            <person name="Chow C.E."/>
            <person name="Winget D.M."/>
            <person name="White R.A.III."/>
            <person name="Hallam S.J."/>
            <person name="Suttle C.A."/>
        </authorList>
    </citation>
    <scope>NUCLEOTIDE SEQUENCE</scope>
    <source>
        <strain evidence="2">Oxic1_3</strain>
    </source>
</reference>
<accession>A0A0F7L8U6</accession>
<evidence type="ECO:0000256" key="1">
    <source>
        <dbReference type="SAM" id="Phobius"/>
    </source>
</evidence>
<protein>
    <submittedName>
        <fullName evidence="2">Uncharacterized protein</fullName>
    </submittedName>
</protein>
<keyword evidence="1" id="KW-1133">Transmembrane helix</keyword>
<sequence length="73" mass="8864">MEHYYLPEFFLLYVLLISSFHCSFKFFNGFGMFCFSETFWETFISCSFIPFCNIDSLFFKFFSMLMEISLLSF</sequence>
<proteinExistence type="predicted"/>
<feature type="transmembrane region" description="Helical" evidence="1">
    <location>
        <begin position="39"/>
        <end position="59"/>
    </location>
</feature>
<organism evidence="2">
    <name type="scientific">uncultured marine virus</name>
    <dbReference type="NCBI Taxonomy" id="186617"/>
    <lineage>
        <taxon>Viruses</taxon>
        <taxon>environmental samples</taxon>
    </lineage>
</organism>
<dbReference type="EMBL" id="KR029598">
    <property type="protein sequence ID" value="AKH47802.1"/>
    <property type="molecule type" value="Genomic_DNA"/>
</dbReference>
<keyword evidence="1" id="KW-0812">Transmembrane</keyword>
<name>A0A0F7L8U6_9VIRU</name>